<protein>
    <submittedName>
        <fullName evidence="3">Cytosine deaminase-like metal-dependent hydrolase</fullName>
    </submittedName>
</protein>
<dbReference type="RefSeq" id="WP_236705807.1">
    <property type="nucleotide sequence ID" value="NZ_JYFN01000007.1"/>
</dbReference>
<dbReference type="InterPro" id="IPR032466">
    <property type="entry name" value="Metal_Hydrolase"/>
</dbReference>
<keyword evidence="4" id="KW-1185">Reference proteome</keyword>
<dbReference type="PANTHER" id="PTHR43794:SF11">
    <property type="entry name" value="AMIDOHYDROLASE-RELATED DOMAIN-CONTAINING PROTEIN"/>
    <property type="match status" value="1"/>
</dbReference>
<feature type="domain" description="Amidohydrolase-related" evidence="2">
    <location>
        <begin position="65"/>
        <end position="417"/>
    </location>
</feature>
<evidence type="ECO:0000256" key="1">
    <source>
        <dbReference type="ARBA" id="ARBA00022801"/>
    </source>
</evidence>
<reference evidence="4" key="1">
    <citation type="submission" date="2015-02" db="EMBL/GenBank/DDBJ databases">
        <title>Draft Genome of Frankia sp. CpI1-S.</title>
        <authorList>
            <person name="Oshone R.T."/>
            <person name="Ngom M."/>
            <person name="Ghodhbane-Gtari F."/>
            <person name="Gtari M."/>
            <person name="Morris K."/>
            <person name="Thomas K."/>
            <person name="Sen A."/>
            <person name="Tisa L.S."/>
        </authorList>
    </citation>
    <scope>NUCLEOTIDE SEQUENCE [LARGE SCALE GENOMIC DNA]</scope>
    <source>
        <strain evidence="4">CpI1-S</strain>
    </source>
</reference>
<dbReference type="PANTHER" id="PTHR43794">
    <property type="entry name" value="AMINOHYDROLASE SSNA-RELATED"/>
    <property type="match status" value="1"/>
</dbReference>
<dbReference type="InterPro" id="IPR050287">
    <property type="entry name" value="MTA/SAH_deaminase"/>
</dbReference>
<sequence>MTDPAAVEPTTFVLRARHVLTMGAAGHVRDGAVAVVDGRIAAVDGYAAIAARFADLPVLGDGGGILTPGFVSCHGHFSEGLVTGIGETHTLWEWFVHVVEPIEAHLTRDMAYVGTLLKATEMALSGVTTVGDMFCSAPGTPAITPGIVDALDVVGLRGDVSFGPADVPHGYPVDRIVAEHHALAQAAAASRRTRFRVGLATIPSSSDTLLAATRSLLAETDRLHVHLHEVREEVTASRTARGASSIEVAARLGLLDAQTVAAHCVWLSDDDVALLRRHAVAVAHCPVSNMILASGVCQVPRLLRDSVPVGLGVDGAASNDSQDMLATVKTAALLQKVHHQQADVLTAPAVLRMATLGGARALGLDDTVGSLDVGKAADLVLFAEASPSMAFVHDPYQAVVYCAGTRDIAGVWVDGERIVAGAQILTADVPAILPHARELAVELATRAGLASELAVT</sequence>
<dbReference type="Pfam" id="PF01979">
    <property type="entry name" value="Amidohydro_1"/>
    <property type="match status" value="1"/>
</dbReference>
<keyword evidence="1 3" id="KW-0378">Hydrolase</keyword>
<dbReference type="Gene3D" id="3.20.20.140">
    <property type="entry name" value="Metal-dependent hydrolases"/>
    <property type="match status" value="1"/>
</dbReference>
<gene>
    <name evidence="3" type="ORF">FF36_01367</name>
</gene>
<evidence type="ECO:0000259" key="2">
    <source>
        <dbReference type="Pfam" id="PF01979"/>
    </source>
</evidence>
<dbReference type="AlphaFoldDB" id="A0A0D8BLM5"/>
<dbReference type="Proteomes" id="UP000032545">
    <property type="component" value="Unassembled WGS sequence"/>
</dbReference>
<dbReference type="PATRIC" id="fig|1502723.3.peg.5601"/>
<dbReference type="EMBL" id="JYFN01000007">
    <property type="protein sequence ID" value="KJE24292.1"/>
    <property type="molecule type" value="Genomic_DNA"/>
</dbReference>
<reference evidence="3 4" key="2">
    <citation type="journal article" date="2016" name="Genome Announc.">
        <title>Permanent Draft Genome Sequences for Two Variants of Frankia sp. Strain CpI1, the First Frankia Strain Isolated from Root Nodules of Comptonia peregrina.</title>
        <authorList>
            <person name="Oshone R."/>
            <person name="Hurst S.G.IV."/>
            <person name="Abebe-Akele F."/>
            <person name="Simpson S."/>
            <person name="Morris K."/>
            <person name="Thomas W.K."/>
            <person name="Tisa L.S."/>
        </authorList>
    </citation>
    <scope>NUCLEOTIDE SEQUENCE [LARGE SCALE GENOMIC DNA]</scope>
    <source>
        <strain evidence="4">CpI1-S</strain>
    </source>
</reference>
<evidence type="ECO:0000313" key="4">
    <source>
        <dbReference type="Proteomes" id="UP000032545"/>
    </source>
</evidence>
<dbReference type="SUPFAM" id="SSF51338">
    <property type="entry name" value="Composite domain of metallo-dependent hydrolases"/>
    <property type="match status" value="2"/>
</dbReference>
<dbReference type="GO" id="GO:0016810">
    <property type="term" value="F:hydrolase activity, acting on carbon-nitrogen (but not peptide) bonds"/>
    <property type="evidence" value="ECO:0007669"/>
    <property type="project" value="InterPro"/>
</dbReference>
<dbReference type="InterPro" id="IPR006680">
    <property type="entry name" value="Amidohydro-rel"/>
</dbReference>
<name>A0A0D8BLM5_9ACTN</name>
<comment type="caution">
    <text evidence="3">The sequence shown here is derived from an EMBL/GenBank/DDBJ whole genome shotgun (WGS) entry which is preliminary data.</text>
</comment>
<organism evidence="3 4">
    <name type="scientific">Frankia torreyi</name>
    <dbReference type="NCBI Taxonomy" id="1856"/>
    <lineage>
        <taxon>Bacteria</taxon>
        <taxon>Bacillati</taxon>
        <taxon>Actinomycetota</taxon>
        <taxon>Actinomycetes</taxon>
        <taxon>Frankiales</taxon>
        <taxon>Frankiaceae</taxon>
        <taxon>Frankia</taxon>
    </lineage>
</organism>
<dbReference type="Gene3D" id="2.30.40.10">
    <property type="entry name" value="Urease, subunit C, domain 1"/>
    <property type="match status" value="1"/>
</dbReference>
<proteinExistence type="predicted"/>
<accession>A0A0D8BLM5</accession>
<dbReference type="SUPFAM" id="SSF51556">
    <property type="entry name" value="Metallo-dependent hydrolases"/>
    <property type="match status" value="1"/>
</dbReference>
<evidence type="ECO:0000313" key="3">
    <source>
        <dbReference type="EMBL" id="KJE24292.1"/>
    </source>
</evidence>
<dbReference type="InterPro" id="IPR011059">
    <property type="entry name" value="Metal-dep_hydrolase_composite"/>
</dbReference>